<dbReference type="InterPro" id="IPR027417">
    <property type="entry name" value="P-loop_NTPase"/>
</dbReference>
<keyword evidence="1" id="KW-0175">Coiled coil</keyword>
<reference evidence="2" key="1">
    <citation type="submission" date="2020-11" db="EMBL/GenBank/DDBJ databases">
        <authorList>
            <consortium name="DOE Joint Genome Institute"/>
            <person name="Ahrendt S."/>
            <person name="Riley R."/>
            <person name="Andreopoulos W."/>
            <person name="Labutti K."/>
            <person name="Pangilinan J."/>
            <person name="Ruiz-Duenas F.J."/>
            <person name="Barrasa J.M."/>
            <person name="Sanchez-Garcia M."/>
            <person name="Camarero S."/>
            <person name="Miyauchi S."/>
            <person name="Serrano A."/>
            <person name="Linde D."/>
            <person name="Babiker R."/>
            <person name="Drula E."/>
            <person name="Ayuso-Fernandez I."/>
            <person name="Pacheco R."/>
            <person name="Padilla G."/>
            <person name="Ferreira P."/>
            <person name="Barriuso J."/>
            <person name="Kellner H."/>
            <person name="Castanera R."/>
            <person name="Alfaro M."/>
            <person name="Ramirez L."/>
            <person name="Pisabarro A.G."/>
            <person name="Kuo A."/>
            <person name="Tritt A."/>
            <person name="Lipzen A."/>
            <person name="He G."/>
            <person name="Yan M."/>
            <person name="Ng V."/>
            <person name="Cullen D."/>
            <person name="Martin F."/>
            <person name="Rosso M.-N."/>
            <person name="Henrissat B."/>
            <person name="Hibbett D."/>
            <person name="Martinez A.T."/>
            <person name="Grigoriev I.V."/>
        </authorList>
    </citation>
    <scope>NUCLEOTIDE SEQUENCE</scope>
    <source>
        <strain evidence="2">MF-IS2</strain>
    </source>
</reference>
<protein>
    <recommendedName>
        <fullName evidence="4">G domain-containing protein</fullName>
    </recommendedName>
</protein>
<dbReference type="OrthoDB" id="8954335at2759"/>
<sequence length="337" mass="38600">MILENTILIPSFILFTSGALDMTSRQLVNNALAPLNVADVSAMKEIRQDDIIIAIIGPSGSGRSYLVDLLSNRQEKLSQGGLSAGKGTSIQPIRIQHPDYGDRIVLLDTPGFDASTNGLSHVKLTGLLYLQQITNTYEPYQHETLFKELCGDISRTILMTTMWHEIRQEEGEQREQDLTRCWQALTNSQATAHRLGDEPTSMDGSGVRREAWDIIIPLITRHDDHESILFREDLAALQEELCKSQEGKELWSILQDNLVEWMKIQKKWSQALKYEREQGMLREFEEELRDHVHEVVRMKGNGFIDLLRRILSWPCRSPRRKKVRRERKTAGVVFPVP</sequence>
<feature type="coiled-coil region" evidence="1">
    <location>
        <begin position="274"/>
        <end position="301"/>
    </location>
</feature>
<dbReference type="EMBL" id="MU151285">
    <property type="protein sequence ID" value="KAF9445710.1"/>
    <property type="molecule type" value="Genomic_DNA"/>
</dbReference>
<evidence type="ECO:0008006" key="4">
    <source>
        <dbReference type="Google" id="ProtNLM"/>
    </source>
</evidence>
<dbReference type="SUPFAM" id="SSF52540">
    <property type="entry name" value="P-loop containing nucleoside triphosphate hydrolases"/>
    <property type="match status" value="1"/>
</dbReference>
<evidence type="ECO:0000313" key="2">
    <source>
        <dbReference type="EMBL" id="KAF9445710.1"/>
    </source>
</evidence>
<proteinExistence type="predicted"/>
<dbReference type="CDD" id="cd00882">
    <property type="entry name" value="Ras_like_GTPase"/>
    <property type="match status" value="1"/>
</dbReference>
<name>A0A9P5X7X0_9AGAR</name>
<dbReference type="AlphaFoldDB" id="A0A9P5X7X0"/>
<gene>
    <name evidence="2" type="ORF">P691DRAFT_830793</name>
</gene>
<evidence type="ECO:0000256" key="1">
    <source>
        <dbReference type="SAM" id="Coils"/>
    </source>
</evidence>
<accession>A0A9P5X7X0</accession>
<evidence type="ECO:0000313" key="3">
    <source>
        <dbReference type="Proteomes" id="UP000807342"/>
    </source>
</evidence>
<dbReference type="Proteomes" id="UP000807342">
    <property type="component" value="Unassembled WGS sequence"/>
</dbReference>
<dbReference type="Gene3D" id="3.40.50.300">
    <property type="entry name" value="P-loop containing nucleotide triphosphate hydrolases"/>
    <property type="match status" value="1"/>
</dbReference>
<comment type="caution">
    <text evidence="2">The sequence shown here is derived from an EMBL/GenBank/DDBJ whole genome shotgun (WGS) entry which is preliminary data.</text>
</comment>
<keyword evidence="3" id="KW-1185">Reference proteome</keyword>
<organism evidence="2 3">
    <name type="scientific">Macrolepiota fuliginosa MF-IS2</name>
    <dbReference type="NCBI Taxonomy" id="1400762"/>
    <lineage>
        <taxon>Eukaryota</taxon>
        <taxon>Fungi</taxon>
        <taxon>Dikarya</taxon>
        <taxon>Basidiomycota</taxon>
        <taxon>Agaricomycotina</taxon>
        <taxon>Agaricomycetes</taxon>
        <taxon>Agaricomycetidae</taxon>
        <taxon>Agaricales</taxon>
        <taxon>Agaricineae</taxon>
        <taxon>Agaricaceae</taxon>
        <taxon>Macrolepiota</taxon>
    </lineage>
</organism>